<accession>A0A5J5CFF8</accession>
<name>A0A5J5CFF8_9PERO</name>
<protein>
    <submittedName>
        <fullName evidence="1">Uncharacterized protein</fullName>
    </submittedName>
</protein>
<proteinExistence type="predicted"/>
<organism evidence="1 2">
    <name type="scientific">Etheostoma spectabile</name>
    <name type="common">orangethroat darter</name>
    <dbReference type="NCBI Taxonomy" id="54343"/>
    <lineage>
        <taxon>Eukaryota</taxon>
        <taxon>Metazoa</taxon>
        <taxon>Chordata</taxon>
        <taxon>Craniata</taxon>
        <taxon>Vertebrata</taxon>
        <taxon>Euteleostomi</taxon>
        <taxon>Actinopterygii</taxon>
        <taxon>Neopterygii</taxon>
        <taxon>Teleostei</taxon>
        <taxon>Neoteleostei</taxon>
        <taxon>Acanthomorphata</taxon>
        <taxon>Eupercaria</taxon>
        <taxon>Perciformes</taxon>
        <taxon>Percoidei</taxon>
        <taxon>Percidae</taxon>
        <taxon>Etheostomatinae</taxon>
        <taxon>Etheostoma</taxon>
    </lineage>
</organism>
<gene>
    <name evidence="1" type="ORF">FQN60_007086</name>
</gene>
<reference evidence="1 2" key="1">
    <citation type="submission" date="2019-08" db="EMBL/GenBank/DDBJ databases">
        <title>A chromosome-level genome assembly, high-density linkage maps, and genome scans reveal the genomic architecture of hybrid incompatibilities underlying speciation via character displacement in darters (Percidae: Etheostominae).</title>
        <authorList>
            <person name="Moran R.L."/>
            <person name="Catchen J.M."/>
            <person name="Fuller R.C."/>
        </authorList>
    </citation>
    <scope>NUCLEOTIDE SEQUENCE [LARGE SCALE GENOMIC DNA]</scope>
    <source>
        <strain evidence="1">EspeVRDwgs_2016</strain>
        <tissue evidence="1">Muscle</tissue>
    </source>
</reference>
<evidence type="ECO:0000313" key="1">
    <source>
        <dbReference type="EMBL" id="KAA8579296.1"/>
    </source>
</evidence>
<dbReference type="AlphaFoldDB" id="A0A5J5CFF8"/>
<keyword evidence="2" id="KW-1185">Reference proteome</keyword>
<sequence>MVWLLQGAQYDVLEQKLAAWASCQKEAFTASMPQKSPVTIWPKTEYHPHREAWGWLNNVLGVCELQRHRESCEAR</sequence>
<evidence type="ECO:0000313" key="2">
    <source>
        <dbReference type="Proteomes" id="UP000327493"/>
    </source>
</evidence>
<dbReference type="EMBL" id="VOFY01000031">
    <property type="protein sequence ID" value="KAA8579296.1"/>
    <property type="molecule type" value="Genomic_DNA"/>
</dbReference>
<dbReference type="Proteomes" id="UP000327493">
    <property type="component" value="Unassembled WGS sequence"/>
</dbReference>
<comment type="caution">
    <text evidence="1">The sequence shown here is derived from an EMBL/GenBank/DDBJ whole genome shotgun (WGS) entry which is preliminary data.</text>
</comment>